<name>A0A844QAV9_9HYPH</name>
<evidence type="ECO:0000313" key="9">
    <source>
        <dbReference type="EMBL" id="MVA96365.1"/>
    </source>
</evidence>
<keyword evidence="5 8" id="KW-0812">Transmembrane</keyword>
<keyword evidence="7 8" id="KW-0472">Membrane</keyword>
<sequence>MLVGGIARGMSGFGTGMIVVPVAAALYGPKAALVIVVLIDTLPIVPVTIPALKIARWREVLPVLAGLSLLLPVGIQILKWGDPTMLRWLICVAILLCATALVKGWRYAGPRTTVTSLLVGSVAGLLSGIASIPGPPVIIYWLASHLPRLIVRANLMALFFLTEALSIANIWVAGLFERQAVLLSIAAAGPYFVGLLIGSRLFGLANDKIYRRVTFVLIAAAALLALPAADPLFAALGRPVAD</sequence>
<dbReference type="InterPro" id="IPR002781">
    <property type="entry name" value="TM_pro_TauE-like"/>
</dbReference>
<accession>A0A844QAV9</accession>
<evidence type="ECO:0000256" key="1">
    <source>
        <dbReference type="ARBA" id="ARBA00004651"/>
    </source>
</evidence>
<comment type="similarity">
    <text evidence="2 8">Belongs to the 4-toluene sulfonate uptake permease (TSUP) (TC 2.A.102) family.</text>
</comment>
<reference evidence="9 10" key="1">
    <citation type="submission" date="2019-12" db="EMBL/GenBank/DDBJ databases">
        <title>Nitratireductor arenosus sp. nov., Isolated from sea sand, Jeju island, South Korea.</title>
        <authorList>
            <person name="Kim W."/>
        </authorList>
    </citation>
    <scope>NUCLEOTIDE SEQUENCE [LARGE SCALE GENOMIC DNA]</scope>
    <source>
        <strain evidence="9 10">CAU 1489</strain>
    </source>
</reference>
<comment type="subcellular location">
    <subcellularLocation>
        <location evidence="1 8">Cell membrane</location>
        <topology evidence="1 8">Multi-pass membrane protein</topology>
    </subcellularLocation>
</comment>
<proteinExistence type="inferred from homology"/>
<keyword evidence="4 8" id="KW-1003">Cell membrane</keyword>
<dbReference type="Pfam" id="PF01925">
    <property type="entry name" value="TauE"/>
    <property type="match status" value="1"/>
</dbReference>
<feature type="transmembrane region" description="Helical" evidence="8">
    <location>
        <begin position="33"/>
        <end position="54"/>
    </location>
</feature>
<feature type="transmembrane region" description="Helical" evidence="8">
    <location>
        <begin position="60"/>
        <end position="78"/>
    </location>
</feature>
<protein>
    <recommendedName>
        <fullName evidence="8">Probable membrane transporter protein</fullName>
    </recommendedName>
</protein>
<evidence type="ECO:0000256" key="6">
    <source>
        <dbReference type="ARBA" id="ARBA00022989"/>
    </source>
</evidence>
<dbReference type="PANTHER" id="PTHR30269:SF37">
    <property type="entry name" value="MEMBRANE TRANSPORTER PROTEIN"/>
    <property type="match status" value="1"/>
</dbReference>
<dbReference type="PANTHER" id="PTHR30269">
    <property type="entry name" value="TRANSMEMBRANE PROTEIN YFCA"/>
    <property type="match status" value="1"/>
</dbReference>
<dbReference type="Proteomes" id="UP000463224">
    <property type="component" value="Unassembled WGS sequence"/>
</dbReference>
<organism evidence="9 10">
    <name type="scientific">Nitratireductor arenosus</name>
    <dbReference type="NCBI Taxonomy" id="2682096"/>
    <lineage>
        <taxon>Bacteria</taxon>
        <taxon>Pseudomonadati</taxon>
        <taxon>Pseudomonadota</taxon>
        <taxon>Alphaproteobacteria</taxon>
        <taxon>Hyphomicrobiales</taxon>
        <taxon>Phyllobacteriaceae</taxon>
        <taxon>Nitratireductor</taxon>
    </lineage>
</organism>
<keyword evidence="3" id="KW-0813">Transport</keyword>
<evidence type="ECO:0000256" key="7">
    <source>
        <dbReference type="ARBA" id="ARBA00023136"/>
    </source>
</evidence>
<gene>
    <name evidence="9" type="ORF">GN330_03785</name>
</gene>
<keyword evidence="6 8" id="KW-1133">Transmembrane helix</keyword>
<dbReference type="AlphaFoldDB" id="A0A844QAV9"/>
<feature type="transmembrane region" description="Helical" evidence="8">
    <location>
        <begin position="6"/>
        <end position="26"/>
    </location>
</feature>
<feature type="transmembrane region" description="Helical" evidence="8">
    <location>
        <begin position="209"/>
        <end position="229"/>
    </location>
</feature>
<feature type="transmembrane region" description="Helical" evidence="8">
    <location>
        <begin position="117"/>
        <end position="143"/>
    </location>
</feature>
<evidence type="ECO:0000256" key="3">
    <source>
        <dbReference type="ARBA" id="ARBA00022448"/>
    </source>
</evidence>
<comment type="caution">
    <text evidence="9">The sequence shown here is derived from an EMBL/GenBank/DDBJ whole genome shotgun (WGS) entry which is preliminary data.</text>
</comment>
<evidence type="ECO:0000313" key="10">
    <source>
        <dbReference type="Proteomes" id="UP000463224"/>
    </source>
</evidence>
<evidence type="ECO:0000256" key="8">
    <source>
        <dbReference type="RuleBase" id="RU363041"/>
    </source>
</evidence>
<feature type="transmembrane region" description="Helical" evidence="8">
    <location>
        <begin position="155"/>
        <end position="174"/>
    </location>
</feature>
<feature type="transmembrane region" description="Helical" evidence="8">
    <location>
        <begin position="85"/>
        <end position="105"/>
    </location>
</feature>
<evidence type="ECO:0000256" key="5">
    <source>
        <dbReference type="ARBA" id="ARBA00022692"/>
    </source>
</evidence>
<feature type="transmembrane region" description="Helical" evidence="8">
    <location>
        <begin position="180"/>
        <end position="197"/>
    </location>
</feature>
<keyword evidence="10" id="KW-1185">Reference proteome</keyword>
<evidence type="ECO:0000256" key="2">
    <source>
        <dbReference type="ARBA" id="ARBA00009142"/>
    </source>
</evidence>
<evidence type="ECO:0000256" key="4">
    <source>
        <dbReference type="ARBA" id="ARBA00022475"/>
    </source>
</evidence>
<dbReference type="GO" id="GO:0005886">
    <property type="term" value="C:plasma membrane"/>
    <property type="evidence" value="ECO:0007669"/>
    <property type="project" value="UniProtKB-SubCell"/>
</dbReference>
<dbReference type="EMBL" id="WPHG01000001">
    <property type="protein sequence ID" value="MVA96365.1"/>
    <property type="molecule type" value="Genomic_DNA"/>
</dbReference>
<dbReference type="InterPro" id="IPR052017">
    <property type="entry name" value="TSUP"/>
</dbReference>